<dbReference type="RefSeq" id="WP_012855116.1">
    <property type="nucleotide sequence ID" value="NC_013510.1"/>
</dbReference>
<dbReference type="PANTHER" id="PTHR36115:SF6">
    <property type="entry name" value="PROLINE-RICH ANTIGEN HOMOLOG"/>
    <property type="match status" value="1"/>
</dbReference>
<evidence type="ECO:0000256" key="2">
    <source>
        <dbReference type="ARBA" id="ARBA00022475"/>
    </source>
</evidence>
<name>D1A7C9_THECD</name>
<evidence type="ECO:0000313" key="9">
    <source>
        <dbReference type="EMBL" id="ACZ00335.1"/>
    </source>
</evidence>
<keyword evidence="3 7" id="KW-0812">Transmembrane</keyword>
<dbReference type="Proteomes" id="UP000001918">
    <property type="component" value="Chromosome"/>
</dbReference>
<feature type="domain" description="RDD" evidence="8">
    <location>
        <begin position="53"/>
        <end position="191"/>
    </location>
</feature>
<keyword evidence="10" id="KW-1185">Reference proteome</keyword>
<gene>
    <name evidence="9" type="ordered locus">Tcur_4817</name>
</gene>
<evidence type="ECO:0000256" key="7">
    <source>
        <dbReference type="SAM" id="Phobius"/>
    </source>
</evidence>
<evidence type="ECO:0000256" key="6">
    <source>
        <dbReference type="SAM" id="MobiDB-lite"/>
    </source>
</evidence>
<evidence type="ECO:0000256" key="1">
    <source>
        <dbReference type="ARBA" id="ARBA00004651"/>
    </source>
</evidence>
<dbReference type="HOGENOM" id="CLU_053152_1_0_11"/>
<dbReference type="EMBL" id="CP001738">
    <property type="protein sequence ID" value="ACZ00335.1"/>
    <property type="molecule type" value="Genomic_DNA"/>
</dbReference>
<feature type="compositionally biased region" description="Low complexity" evidence="6">
    <location>
        <begin position="1"/>
        <end position="27"/>
    </location>
</feature>
<accession>D1A7C9</accession>
<organism evidence="9 10">
    <name type="scientific">Thermomonospora curvata (strain ATCC 19995 / DSM 43183 / JCM 3096 / KCTC 9072 / NBRC 15933 / NCIMB 10081 / Henssen B9)</name>
    <dbReference type="NCBI Taxonomy" id="471852"/>
    <lineage>
        <taxon>Bacteria</taxon>
        <taxon>Bacillati</taxon>
        <taxon>Actinomycetota</taxon>
        <taxon>Actinomycetes</taxon>
        <taxon>Streptosporangiales</taxon>
        <taxon>Thermomonosporaceae</taxon>
        <taxon>Thermomonospora</taxon>
    </lineage>
</organism>
<feature type="region of interest" description="Disordered" evidence="6">
    <location>
        <begin position="1"/>
        <end position="29"/>
    </location>
</feature>
<evidence type="ECO:0000259" key="8">
    <source>
        <dbReference type="Pfam" id="PF06271"/>
    </source>
</evidence>
<keyword evidence="5 7" id="KW-0472">Membrane</keyword>
<keyword evidence="4 7" id="KW-1133">Transmembrane helix</keyword>
<comment type="subcellular location">
    <subcellularLocation>
        <location evidence="1">Cell membrane</location>
        <topology evidence="1">Multi-pass membrane protein</topology>
    </subcellularLocation>
</comment>
<evidence type="ECO:0000313" key="10">
    <source>
        <dbReference type="Proteomes" id="UP000001918"/>
    </source>
</evidence>
<evidence type="ECO:0000256" key="4">
    <source>
        <dbReference type="ARBA" id="ARBA00022989"/>
    </source>
</evidence>
<dbReference type="PANTHER" id="PTHR36115">
    <property type="entry name" value="PROLINE-RICH ANTIGEN HOMOLOG-RELATED"/>
    <property type="match status" value="1"/>
</dbReference>
<evidence type="ECO:0000256" key="3">
    <source>
        <dbReference type="ARBA" id="ARBA00022692"/>
    </source>
</evidence>
<dbReference type="eggNOG" id="COG1714">
    <property type="taxonomic scope" value="Bacteria"/>
</dbReference>
<feature type="transmembrane region" description="Helical" evidence="7">
    <location>
        <begin position="68"/>
        <end position="91"/>
    </location>
</feature>
<dbReference type="InterPro" id="IPR010432">
    <property type="entry name" value="RDD"/>
</dbReference>
<proteinExistence type="predicted"/>
<dbReference type="GO" id="GO:0005886">
    <property type="term" value="C:plasma membrane"/>
    <property type="evidence" value="ECO:0007669"/>
    <property type="project" value="UniProtKB-SubCell"/>
</dbReference>
<dbReference type="InterPro" id="IPR051791">
    <property type="entry name" value="Pra-immunoreactive"/>
</dbReference>
<sequence>MGSPYGQYPQQPGYGQNPPYPGYVQQPGYPPQPAPVPPVEIHHHHYGRPSRPYAEWGARVAASLLDGLVIGGPALFLSLLGVVLMAVGFAGGPGEENAGLVGLGFILLLVACLAVAVAGLWSVHLEGTTGQTFGKRRMNIMLVAEHSGQPIGFGAAFVRRMAHGLDGFAFCLGFLWPLFDPKKQTFADKVMGTVVVQL</sequence>
<feature type="transmembrane region" description="Helical" evidence="7">
    <location>
        <begin position="161"/>
        <end position="179"/>
    </location>
</feature>
<dbReference type="KEGG" id="tcu:Tcur_4817"/>
<feature type="transmembrane region" description="Helical" evidence="7">
    <location>
        <begin position="98"/>
        <end position="121"/>
    </location>
</feature>
<dbReference type="STRING" id="471852.Tcur_4817"/>
<evidence type="ECO:0000256" key="5">
    <source>
        <dbReference type="ARBA" id="ARBA00023136"/>
    </source>
</evidence>
<dbReference type="Pfam" id="PF06271">
    <property type="entry name" value="RDD"/>
    <property type="match status" value="1"/>
</dbReference>
<dbReference type="AlphaFoldDB" id="D1A7C9"/>
<protein>
    <submittedName>
        <fullName evidence="9">RDD domain containing protein</fullName>
    </submittedName>
</protein>
<keyword evidence="2" id="KW-1003">Cell membrane</keyword>
<reference evidence="9 10" key="1">
    <citation type="journal article" date="2011" name="Stand. Genomic Sci.">
        <title>Complete genome sequence of Thermomonospora curvata type strain (B9).</title>
        <authorList>
            <person name="Chertkov O."/>
            <person name="Sikorski J."/>
            <person name="Nolan M."/>
            <person name="Lapidus A."/>
            <person name="Lucas S."/>
            <person name="Del Rio T.G."/>
            <person name="Tice H."/>
            <person name="Cheng J.F."/>
            <person name="Goodwin L."/>
            <person name="Pitluck S."/>
            <person name="Liolios K."/>
            <person name="Ivanova N."/>
            <person name="Mavromatis K."/>
            <person name="Mikhailova N."/>
            <person name="Ovchinnikova G."/>
            <person name="Pati A."/>
            <person name="Chen A."/>
            <person name="Palaniappan K."/>
            <person name="Djao O.D."/>
            <person name="Land M."/>
            <person name="Hauser L."/>
            <person name="Chang Y.J."/>
            <person name="Jeffries C.D."/>
            <person name="Brettin T."/>
            <person name="Han C."/>
            <person name="Detter J.C."/>
            <person name="Rohde M."/>
            <person name="Goker M."/>
            <person name="Woyke T."/>
            <person name="Bristow J."/>
            <person name="Eisen J.A."/>
            <person name="Markowitz V."/>
            <person name="Hugenholtz P."/>
            <person name="Klenk H.P."/>
            <person name="Kyrpides N.C."/>
        </authorList>
    </citation>
    <scope>NUCLEOTIDE SEQUENCE [LARGE SCALE GENOMIC DNA]</scope>
    <source>
        <strain evidence="10">ATCC 19995 / DSM 43183 / JCM 3096 / KCTC 9072 / NBRC 15933 / NCIMB 10081 / Henssen B9</strain>
    </source>
</reference>